<dbReference type="EMBL" id="CM042013">
    <property type="protein sequence ID" value="KAI3740545.1"/>
    <property type="molecule type" value="Genomic_DNA"/>
</dbReference>
<evidence type="ECO:0000313" key="1">
    <source>
        <dbReference type="EMBL" id="KAI3740545.1"/>
    </source>
</evidence>
<gene>
    <name evidence="1" type="ORF">L2E82_31013</name>
</gene>
<name>A0ACB9D226_CICIN</name>
<protein>
    <submittedName>
        <fullName evidence="1">Uncharacterized protein</fullName>
    </submittedName>
</protein>
<reference evidence="1 2" key="2">
    <citation type="journal article" date="2022" name="Mol. Ecol. Resour.">
        <title>The genomes of chicory, endive, great burdock and yacon provide insights into Asteraceae paleo-polyploidization history and plant inulin production.</title>
        <authorList>
            <person name="Fan W."/>
            <person name="Wang S."/>
            <person name="Wang H."/>
            <person name="Wang A."/>
            <person name="Jiang F."/>
            <person name="Liu H."/>
            <person name="Zhao H."/>
            <person name="Xu D."/>
            <person name="Zhang Y."/>
        </authorList>
    </citation>
    <scope>NUCLEOTIDE SEQUENCE [LARGE SCALE GENOMIC DNA]</scope>
    <source>
        <strain evidence="2">cv. Punajuju</strain>
        <tissue evidence="1">Leaves</tissue>
    </source>
</reference>
<accession>A0ACB9D226</accession>
<keyword evidence="2" id="KW-1185">Reference proteome</keyword>
<comment type="caution">
    <text evidence="1">The sequence shown here is derived from an EMBL/GenBank/DDBJ whole genome shotgun (WGS) entry which is preliminary data.</text>
</comment>
<organism evidence="1 2">
    <name type="scientific">Cichorium intybus</name>
    <name type="common">Chicory</name>
    <dbReference type="NCBI Taxonomy" id="13427"/>
    <lineage>
        <taxon>Eukaryota</taxon>
        <taxon>Viridiplantae</taxon>
        <taxon>Streptophyta</taxon>
        <taxon>Embryophyta</taxon>
        <taxon>Tracheophyta</taxon>
        <taxon>Spermatophyta</taxon>
        <taxon>Magnoliopsida</taxon>
        <taxon>eudicotyledons</taxon>
        <taxon>Gunneridae</taxon>
        <taxon>Pentapetalae</taxon>
        <taxon>asterids</taxon>
        <taxon>campanulids</taxon>
        <taxon>Asterales</taxon>
        <taxon>Asteraceae</taxon>
        <taxon>Cichorioideae</taxon>
        <taxon>Cichorieae</taxon>
        <taxon>Cichoriinae</taxon>
        <taxon>Cichorium</taxon>
    </lineage>
</organism>
<reference evidence="2" key="1">
    <citation type="journal article" date="2022" name="Mol. Ecol. Resour.">
        <title>The genomes of chicory, endive, great burdock and yacon provide insights into Asteraceae palaeo-polyploidization history and plant inulin production.</title>
        <authorList>
            <person name="Fan W."/>
            <person name="Wang S."/>
            <person name="Wang H."/>
            <person name="Wang A."/>
            <person name="Jiang F."/>
            <person name="Liu H."/>
            <person name="Zhao H."/>
            <person name="Xu D."/>
            <person name="Zhang Y."/>
        </authorList>
    </citation>
    <scope>NUCLEOTIDE SEQUENCE [LARGE SCALE GENOMIC DNA]</scope>
    <source>
        <strain evidence="2">cv. Punajuju</strain>
    </source>
</reference>
<sequence>MAVQNFREVAGSSELAIVAAPTQHPMALAAKGPRIKKNVRGEEGEASVGGGLVGCDEEDGETEEQTIASSPMAVGGGVLCEFDGRAGSRRQVTKSDPPLL</sequence>
<dbReference type="Proteomes" id="UP001055811">
    <property type="component" value="Linkage Group LG05"/>
</dbReference>
<evidence type="ECO:0000313" key="2">
    <source>
        <dbReference type="Proteomes" id="UP001055811"/>
    </source>
</evidence>
<proteinExistence type="predicted"/>